<sequence length="63" mass="6774">MAVWHHGVTVDIMGQLLPSLTSSSENYRITGTAFFSEARPAALTAGLRGPCGISLRDLQGDLW</sequence>
<name>S7PSC0_MYOBR</name>
<dbReference type="AlphaFoldDB" id="S7PSC0"/>
<evidence type="ECO:0000313" key="2">
    <source>
        <dbReference type="Proteomes" id="UP000052978"/>
    </source>
</evidence>
<proteinExistence type="predicted"/>
<organism evidence="1 2">
    <name type="scientific">Myotis brandtii</name>
    <name type="common">Brandt's bat</name>
    <dbReference type="NCBI Taxonomy" id="109478"/>
    <lineage>
        <taxon>Eukaryota</taxon>
        <taxon>Metazoa</taxon>
        <taxon>Chordata</taxon>
        <taxon>Craniata</taxon>
        <taxon>Vertebrata</taxon>
        <taxon>Euteleostomi</taxon>
        <taxon>Mammalia</taxon>
        <taxon>Eutheria</taxon>
        <taxon>Laurasiatheria</taxon>
        <taxon>Chiroptera</taxon>
        <taxon>Yangochiroptera</taxon>
        <taxon>Vespertilionidae</taxon>
        <taxon>Myotis</taxon>
    </lineage>
</organism>
<reference evidence="1 2" key="1">
    <citation type="journal article" date="2013" name="Nat. Commun.">
        <title>Genome analysis reveals insights into physiology and longevity of the Brandt's bat Myotis brandtii.</title>
        <authorList>
            <person name="Seim I."/>
            <person name="Fang X."/>
            <person name="Xiong Z."/>
            <person name="Lobanov A.V."/>
            <person name="Huang Z."/>
            <person name="Ma S."/>
            <person name="Feng Y."/>
            <person name="Turanov A.A."/>
            <person name="Zhu Y."/>
            <person name="Lenz T.L."/>
            <person name="Gerashchenko M.V."/>
            <person name="Fan D."/>
            <person name="Hee Yim S."/>
            <person name="Yao X."/>
            <person name="Jordan D."/>
            <person name="Xiong Y."/>
            <person name="Ma Y."/>
            <person name="Lyapunov A.N."/>
            <person name="Chen G."/>
            <person name="Kulakova O.I."/>
            <person name="Sun Y."/>
            <person name="Lee S.G."/>
            <person name="Bronson R.T."/>
            <person name="Moskalev A.A."/>
            <person name="Sunyaev S.R."/>
            <person name="Zhang G."/>
            <person name="Krogh A."/>
            <person name="Wang J."/>
            <person name="Gladyshev V.N."/>
        </authorList>
    </citation>
    <scope>NUCLEOTIDE SEQUENCE [LARGE SCALE GENOMIC DNA]</scope>
</reference>
<gene>
    <name evidence="1" type="ORF">D623_10012288</name>
</gene>
<accession>S7PSC0</accession>
<dbReference type="EMBL" id="KE163791">
    <property type="protein sequence ID" value="EPQ13813.1"/>
    <property type="molecule type" value="Genomic_DNA"/>
</dbReference>
<dbReference type="Proteomes" id="UP000052978">
    <property type="component" value="Unassembled WGS sequence"/>
</dbReference>
<keyword evidence="2" id="KW-1185">Reference proteome</keyword>
<evidence type="ECO:0000313" key="1">
    <source>
        <dbReference type="EMBL" id="EPQ13813.1"/>
    </source>
</evidence>
<protein>
    <submittedName>
        <fullName evidence="1">HEAT repeat-containing protein 7B2</fullName>
    </submittedName>
</protein>